<dbReference type="GO" id="GO:0043953">
    <property type="term" value="P:protein transport by the Tat complex"/>
    <property type="evidence" value="ECO:0007669"/>
    <property type="project" value="UniProtKB-UniRule"/>
</dbReference>
<evidence type="ECO:0000256" key="6">
    <source>
        <dbReference type="ARBA" id="ARBA00022989"/>
    </source>
</evidence>
<comment type="caution">
    <text evidence="12">The sequence shown here is derived from an EMBL/GenBank/DDBJ whole genome shotgun (WGS) entry which is preliminary data.</text>
</comment>
<evidence type="ECO:0000256" key="10">
    <source>
        <dbReference type="SAM" id="MobiDB-lite"/>
    </source>
</evidence>
<comment type="subcellular location">
    <subcellularLocation>
        <location evidence="9">Cell membrane</location>
        <topology evidence="9">Single-pass membrane protein</topology>
    </subcellularLocation>
    <subcellularLocation>
        <location evidence="1">Membrane</location>
        <topology evidence="1">Single-pass membrane protein</topology>
    </subcellularLocation>
</comment>
<evidence type="ECO:0000313" key="12">
    <source>
        <dbReference type="EMBL" id="TDK38818.1"/>
    </source>
</evidence>
<dbReference type="EMBL" id="SMTL01000001">
    <property type="protein sequence ID" value="TDK38818.1"/>
    <property type="molecule type" value="Genomic_DNA"/>
</dbReference>
<dbReference type="InterPro" id="IPR018448">
    <property type="entry name" value="TatB"/>
</dbReference>
<keyword evidence="7 9" id="KW-0811">Translocation</keyword>
<evidence type="ECO:0000256" key="4">
    <source>
        <dbReference type="ARBA" id="ARBA00022692"/>
    </source>
</evidence>
<dbReference type="HAMAP" id="MF_00237">
    <property type="entry name" value="TatB"/>
    <property type="match status" value="1"/>
</dbReference>
<dbReference type="AlphaFoldDB" id="A0A4R5UM62"/>
<feature type="region of interest" description="Disordered" evidence="10">
    <location>
        <begin position="153"/>
        <end position="238"/>
    </location>
</feature>
<keyword evidence="4 9" id="KW-0812">Transmembrane</keyword>
<dbReference type="InterPro" id="IPR003369">
    <property type="entry name" value="TatA/B/E"/>
</dbReference>
<keyword evidence="2 9" id="KW-0813">Transport</keyword>
<dbReference type="Gene3D" id="1.20.5.3310">
    <property type="match status" value="1"/>
</dbReference>
<dbReference type="GO" id="GO:0008320">
    <property type="term" value="F:protein transmembrane transporter activity"/>
    <property type="evidence" value="ECO:0007669"/>
    <property type="project" value="UniProtKB-UniRule"/>
</dbReference>
<evidence type="ECO:0000256" key="2">
    <source>
        <dbReference type="ARBA" id="ARBA00022448"/>
    </source>
</evidence>
<organism evidence="12 13">
    <name type="scientific">Rhizobium deserti</name>
    <dbReference type="NCBI Taxonomy" id="2547961"/>
    <lineage>
        <taxon>Bacteria</taxon>
        <taxon>Pseudomonadati</taxon>
        <taxon>Pseudomonadota</taxon>
        <taxon>Alphaproteobacteria</taxon>
        <taxon>Hyphomicrobiales</taxon>
        <taxon>Rhizobiaceae</taxon>
        <taxon>Rhizobium/Agrobacterium group</taxon>
        <taxon>Rhizobium</taxon>
    </lineage>
</organism>
<comment type="similarity">
    <text evidence="9">Belongs to the TatB family.</text>
</comment>
<keyword evidence="13" id="KW-1185">Reference proteome</keyword>
<gene>
    <name evidence="9 12" type="primary">tatB</name>
    <name evidence="12" type="ORF">E2F50_01335</name>
</gene>
<dbReference type="PANTHER" id="PTHR33162:SF1">
    <property type="entry name" value="SEC-INDEPENDENT PROTEIN TRANSLOCASE PROTEIN TATA, CHLOROPLASTIC"/>
    <property type="match status" value="1"/>
</dbReference>
<reference evidence="12 13" key="1">
    <citation type="submission" date="2019-03" db="EMBL/GenBank/DDBJ databases">
        <title>Rhizobium sp. nov., an bacterium isolated from biocrust in Mu Us Desert.</title>
        <authorList>
            <person name="Lixiong L."/>
        </authorList>
    </citation>
    <scope>NUCLEOTIDE SEQUENCE [LARGE SCALE GENOMIC DNA]</scope>
    <source>
        <strain evidence="12 13">SPY-1</strain>
    </source>
</reference>
<name>A0A4R5UM62_9HYPH</name>
<dbReference type="OrthoDB" id="7206969at2"/>
<proteinExistence type="inferred from homology"/>
<evidence type="ECO:0000256" key="1">
    <source>
        <dbReference type="ARBA" id="ARBA00004167"/>
    </source>
</evidence>
<comment type="function">
    <text evidence="9">Part of the twin-arginine translocation (Tat) system that transports large folded proteins containing a characteristic twin-arginine motif in their signal peptide across membranes. Together with TatC, TatB is part of a receptor directly interacting with Tat signal peptides. TatB may form an oligomeric binding site that transiently accommodates folded Tat precursor proteins before their translocation.</text>
</comment>
<dbReference type="GO" id="GO:0033281">
    <property type="term" value="C:TAT protein transport complex"/>
    <property type="evidence" value="ECO:0007669"/>
    <property type="project" value="UniProtKB-UniRule"/>
</dbReference>
<evidence type="ECO:0000313" key="13">
    <source>
        <dbReference type="Proteomes" id="UP000295238"/>
    </source>
</evidence>
<keyword evidence="6 9" id="KW-1133">Transmembrane helix</keyword>
<evidence type="ECO:0000256" key="7">
    <source>
        <dbReference type="ARBA" id="ARBA00023010"/>
    </source>
</evidence>
<comment type="subunit">
    <text evidence="9">The Tat system comprises two distinct complexes: a TatABC complex, containing multiple copies of TatA, TatB and TatC subunits, and a separate TatA complex, containing only TatA subunits. Substrates initially bind to the TatABC complex, which probably triggers association of the separate TatA complex to form the active translocon.</text>
</comment>
<keyword evidence="3 9" id="KW-1003">Cell membrane</keyword>
<feature type="transmembrane region" description="Helical" evidence="11">
    <location>
        <begin position="6"/>
        <end position="25"/>
    </location>
</feature>
<evidence type="ECO:0000256" key="5">
    <source>
        <dbReference type="ARBA" id="ARBA00022927"/>
    </source>
</evidence>
<feature type="compositionally biased region" description="Low complexity" evidence="10">
    <location>
        <begin position="182"/>
        <end position="195"/>
    </location>
</feature>
<sequence>MFDIGWTELLVIAIVLIVVVGPKDLPPMLRAFGKMTSNLRKMAGEFRSQFDEALRESELDDVRRTISDAQRLNPTNALREAINPLRQMGQEIRNDLQKSTQAPSAPEMTKTDIEAQQAIEGADDHQARPETADIFPSTASPLPASPVVPVTAPAQSQPVSVERQASAPVVEKPKAVRKAPARAKPPAEAAAAGETVAKRRRSPAVKSMPDATNGELAAPAMPARKPAPKKTQTPRDDA</sequence>
<evidence type="ECO:0000256" key="8">
    <source>
        <dbReference type="ARBA" id="ARBA00023136"/>
    </source>
</evidence>
<evidence type="ECO:0000256" key="9">
    <source>
        <dbReference type="HAMAP-Rule" id="MF_00237"/>
    </source>
</evidence>
<dbReference type="RefSeq" id="WP_133314267.1">
    <property type="nucleotide sequence ID" value="NZ_SMTL01000001.1"/>
</dbReference>
<keyword evidence="8 9" id="KW-0472">Membrane</keyword>
<dbReference type="PANTHER" id="PTHR33162">
    <property type="entry name" value="SEC-INDEPENDENT PROTEIN TRANSLOCASE PROTEIN TATA, CHLOROPLASTIC"/>
    <property type="match status" value="1"/>
</dbReference>
<dbReference type="Proteomes" id="UP000295238">
    <property type="component" value="Unassembled WGS sequence"/>
</dbReference>
<dbReference type="NCBIfam" id="TIGR01410">
    <property type="entry name" value="tatB"/>
    <property type="match status" value="1"/>
</dbReference>
<accession>A0A4R5UM62</accession>
<keyword evidence="5 9" id="KW-0653">Protein transport</keyword>
<dbReference type="Pfam" id="PF02416">
    <property type="entry name" value="TatA_B_E"/>
    <property type="match status" value="1"/>
</dbReference>
<evidence type="ECO:0000256" key="11">
    <source>
        <dbReference type="SAM" id="Phobius"/>
    </source>
</evidence>
<evidence type="ECO:0000256" key="3">
    <source>
        <dbReference type="ARBA" id="ARBA00022475"/>
    </source>
</evidence>
<dbReference type="PRINTS" id="PR01506">
    <property type="entry name" value="TATBPROTEIN"/>
</dbReference>
<protein>
    <recommendedName>
        <fullName evidence="9">Sec-independent protein translocase protein TatB</fullName>
    </recommendedName>
</protein>